<dbReference type="GO" id="GO:0003700">
    <property type="term" value="F:DNA-binding transcription factor activity"/>
    <property type="evidence" value="ECO:0007669"/>
    <property type="project" value="TreeGrafter"/>
</dbReference>
<keyword evidence="2" id="KW-1185">Reference proteome</keyword>
<dbReference type="AlphaFoldDB" id="A0A0G3EIW0"/>
<dbReference type="GO" id="GO:0005829">
    <property type="term" value="C:cytosol"/>
    <property type="evidence" value="ECO:0007669"/>
    <property type="project" value="TreeGrafter"/>
</dbReference>
<dbReference type="SUPFAM" id="SSF46785">
    <property type="entry name" value="Winged helix' DNA-binding domain"/>
    <property type="match status" value="1"/>
</dbReference>
<evidence type="ECO:0000313" key="2">
    <source>
        <dbReference type="Proteomes" id="UP000035268"/>
    </source>
</evidence>
<dbReference type="PROSITE" id="PS01332">
    <property type="entry name" value="HTH_RRF2_1"/>
    <property type="match status" value="1"/>
</dbReference>
<dbReference type="InterPro" id="IPR030489">
    <property type="entry name" value="TR_Rrf2-type_CS"/>
</dbReference>
<reference evidence="1 2" key="2">
    <citation type="journal article" date="2016" name="ISME J.">
        <title>Characterization of the first cultured representative of Verrucomicrobia subdivision 5 indicates the proposal of a novel phylum.</title>
        <authorList>
            <person name="Spring S."/>
            <person name="Bunk B."/>
            <person name="Sproer C."/>
            <person name="Schumann P."/>
            <person name="Rohde M."/>
            <person name="Tindall B.J."/>
            <person name="Klenk H.P."/>
        </authorList>
    </citation>
    <scope>NUCLEOTIDE SEQUENCE [LARGE SCALE GENOMIC DNA]</scope>
    <source>
        <strain evidence="1 2">L21-Fru-AB</strain>
    </source>
</reference>
<evidence type="ECO:0000313" key="1">
    <source>
        <dbReference type="EMBL" id="AKJ64770.1"/>
    </source>
</evidence>
<organism evidence="1 2">
    <name type="scientific">Kiritimatiella glycovorans</name>
    <dbReference type="NCBI Taxonomy" id="1307763"/>
    <lineage>
        <taxon>Bacteria</taxon>
        <taxon>Pseudomonadati</taxon>
        <taxon>Kiritimatiellota</taxon>
        <taxon>Kiritimatiellia</taxon>
        <taxon>Kiritimatiellales</taxon>
        <taxon>Kiritimatiellaceae</taxon>
        <taxon>Kiritimatiella</taxon>
    </lineage>
</organism>
<dbReference type="Pfam" id="PF02082">
    <property type="entry name" value="Rrf2"/>
    <property type="match status" value="1"/>
</dbReference>
<dbReference type="InterPro" id="IPR036388">
    <property type="entry name" value="WH-like_DNA-bd_sf"/>
</dbReference>
<dbReference type="PANTHER" id="PTHR33221:SF2">
    <property type="entry name" value="TRANSCRIPTIONAL REGULATOR"/>
    <property type="match status" value="1"/>
</dbReference>
<reference evidence="2" key="1">
    <citation type="submission" date="2015-02" db="EMBL/GenBank/DDBJ databases">
        <title>Description and complete genome sequence of the first cultured representative of the subdivision 5 of the Verrucomicrobia phylum.</title>
        <authorList>
            <person name="Spring S."/>
            <person name="Bunk B."/>
            <person name="Sproer C."/>
            <person name="Klenk H.-P."/>
        </authorList>
    </citation>
    <scope>NUCLEOTIDE SEQUENCE [LARGE SCALE GENOMIC DNA]</scope>
    <source>
        <strain evidence="2">L21-Fru-AB</strain>
    </source>
</reference>
<dbReference type="STRING" id="1307763.L21SP4_01525"/>
<protein>
    <submittedName>
        <fullName evidence="1">Rrf2 family transcriptional regulator</fullName>
    </submittedName>
</protein>
<dbReference type="PROSITE" id="PS51197">
    <property type="entry name" value="HTH_RRF2_2"/>
    <property type="match status" value="1"/>
</dbReference>
<dbReference type="InterPro" id="IPR000944">
    <property type="entry name" value="Tscrpt_reg_Rrf2"/>
</dbReference>
<dbReference type="OrthoDB" id="9800519at2"/>
<name>A0A0G3EIW0_9BACT</name>
<dbReference type="EMBL" id="CP010904">
    <property type="protein sequence ID" value="AKJ64770.1"/>
    <property type="molecule type" value="Genomic_DNA"/>
</dbReference>
<dbReference type="Gene3D" id="1.10.10.10">
    <property type="entry name" value="Winged helix-like DNA-binding domain superfamily/Winged helix DNA-binding domain"/>
    <property type="match status" value="1"/>
</dbReference>
<gene>
    <name evidence="1" type="ORF">L21SP4_01525</name>
</gene>
<sequence length="148" mass="15964">MITREADYALRVVLRLVQQGATNPTQAVSSAEIAEAMGIPYRFLRKIVRRLVGGGLVRSRRGQGGGIYLARAPEGLSLYDVLQVMDPSGKSINACTPGGPGCPREDHCPLSAEMKKIQRGIDRALRDTHFGDCVEVERVLDGGVSAET</sequence>
<dbReference type="InterPro" id="IPR036390">
    <property type="entry name" value="WH_DNA-bd_sf"/>
</dbReference>
<accession>A0A0G3EIW0</accession>
<dbReference type="RefSeq" id="WP_074041418.1">
    <property type="nucleotide sequence ID" value="NZ_CP010904.1"/>
</dbReference>
<dbReference type="Proteomes" id="UP000035268">
    <property type="component" value="Chromosome"/>
</dbReference>
<dbReference type="NCBIfam" id="TIGR00738">
    <property type="entry name" value="rrf2_super"/>
    <property type="match status" value="1"/>
</dbReference>
<proteinExistence type="predicted"/>
<dbReference type="KEGG" id="vbl:L21SP4_01525"/>
<dbReference type="PANTHER" id="PTHR33221">
    <property type="entry name" value="WINGED HELIX-TURN-HELIX TRANSCRIPTIONAL REGULATOR, RRF2 FAMILY"/>
    <property type="match status" value="1"/>
</dbReference>